<feature type="non-terminal residue" evidence="1">
    <location>
        <position position="161"/>
    </location>
</feature>
<name>A0A371E6K3_MUCPR</name>
<protein>
    <recommendedName>
        <fullName evidence="3">Disease resistance protein</fullName>
    </recommendedName>
</protein>
<sequence>SRKVTANSEEETKVDSKSCPINSAFRPPKILIFSIANPTVSFTYHAATSSLLQLQVANCKSTRRRTWQFVNVLPRITLCIYSLNDVREILELLDIKNFEKKLNGVGTPIKCSYGVSENPEFTVGLGVPLSKLKMEVLRDGMSTLLLTGLGGSGKTTLATKL</sequence>
<organism evidence="1 2">
    <name type="scientific">Mucuna pruriens</name>
    <name type="common">Velvet bean</name>
    <name type="synonym">Dolichos pruriens</name>
    <dbReference type="NCBI Taxonomy" id="157652"/>
    <lineage>
        <taxon>Eukaryota</taxon>
        <taxon>Viridiplantae</taxon>
        <taxon>Streptophyta</taxon>
        <taxon>Embryophyta</taxon>
        <taxon>Tracheophyta</taxon>
        <taxon>Spermatophyta</taxon>
        <taxon>Magnoliopsida</taxon>
        <taxon>eudicotyledons</taxon>
        <taxon>Gunneridae</taxon>
        <taxon>Pentapetalae</taxon>
        <taxon>rosids</taxon>
        <taxon>fabids</taxon>
        <taxon>Fabales</taxon>
        <taxon>Fabaceae</taxon>
        <taxon>Papilionoideae</taxon>
        <taxon>50 kb inversion clade</taxon>
        <taxon>NPAAA clade</taxon>
        <taxon>indigoferoid/millettioid clade</taxon>
        <taxon>Phaseoleae</taxon>
        <taxon>Mucuna</taxon>
    </lineage>
</organism>
<dbReference type="EMBL" id="QJKJ01015996">
    <property type="protein sequence ID" value="RDX61666.1"/>
    <property type="molecule type" value="Genomic_DNA"/>
</dbReference>
<proteinExistence type="predicted"/>
<reference evidence="1" key="1">
    <citation type="submission" date="2018-05" db="EMBL/GenBank/DDBJ databases">
        <title>Draft genome of Mucuna pruriens seed.</title>
        <authorList>
            <person name="Nnadi N.E."/>
            <person name="Vos R."/>
            <person name="Hasami M.H."/>
            <person name="Devisetty U.K."/>
            <person name="Aguiy J.C."/>
        </authorList>
    </citation>
    <scope>NUCLEOTIDE SEQUENCE [LARGE SCALE GENOMIC DNA]</scope>
    <source>
        <strain evidence="1">JCA_2017</strain>
    </source>
</reference>
<gene>
    <name evidence="1" type="ORF">CR513_60089</name>
</gene>
<evidence type="ECO:0008006" key="3">
    <source>
        <dbReference type="Google" id="ProtNLM"/>
    </source>
</evidence>
<evidence type="ECO:0000313" key="1">
    <source>
        <dbReference type="EMBL" id="RDX61666.1"/>
    </source>
</evidence>
<accession>A0A371E6K3</accession>
<keyword evidence="2" id="KW-1185">Reference proteome</keyword>
<evidence type="ECO:0000313" key="2">
    <source>
        <dbReference type="Proteomes" id="UP000257109"/>
    </source>
</evidence>
<comment type="caution">
    <text evidence="1">The sequence shown here is derived from an EMBL/GenBank/DDBJ whole genome shotgun (WGS) entry which is preliminary data.</text>
</comment>
<feature type="non-terminal residue" evidence="1">
    <location>
        <position position="1"/>
    </location>
</feature>
<dbReference type="AlphaFoldDB" id="A0A371E6K3"/>
<dbReference type="Proteomes" id="UP000257109">
    <property type="component" value="Unassembled WGS sequence"/>
</dbReference>
<dbReference type="STRING" id="157652.A0A371E6K3"/>